<sequence>MFEFESKTEVRCVVIAENLKFPWSVTFLDKDNLLVTERTGGVKFVKNGKAVEVKGLDISVNTAGQGGILDIVKHYDFEKNKQVYLCYSKKSKSDPSLSTTALIRFEFNGTQAMNIQELFEAKPYRKGDLHYGSRIAFDKLGHVFLTVGDRYDYPNASSIPDVLTSTPQNLLNHLGKIVRLNEDGTIPDNNPYTKNPKSLPEIFSYGHRNPQGLFYDHANSILFSNEHGAKGGDEVNKIIGGKNYGWPVVTHGVDYSGRKIGLGNHREGMEPPIYIWNPSIAVSGLCIYNGNKYPNWKENMFTCSLRYGSLIRLVLKNGNIVSEERMLNGEYGRLRDVRQSPDGYLYLLTDEPNENEPDELIAKVFRNMSELEMEHALAFMKKNNFAESQLPIPSWKARTLAKLGKHFGYNIVLDTLMNTEKRLSNSVLNARSMLNSKSALSDTSHVKILKNILNNKLKVSSDNVARFETRHKTVGGNALRAAVLGGNDGLISNFSLVMGVAGATYGQNEIIIAGLAGLLAGSLSMSLGEWISVKSSHELYENQIELELEELETNPEGEEKELALIYMTKGLSEELAIKKAKDVISNKEQAHEILVREELGINIDDMKDSAMEAAVTSFFLFAFGALIPIIPFFFFTGTFAIALSVVLSCLGLYLIGAMITLFTNKSAIYSGLRQMIFGLVAAIITYSIGKLVGISML</sequence>
<name>A0AAE0RZN7_9BIVA</name>
<dbReference type="InterPro" id="IPR011042">
    <property type="entry name" value="6-blade_b-propeller_TolB-like"/>
</dbReference>
<evidence type="ECO:0000256" key="2">
    <source>
        <dbReference type="ARBA" id="ARBA00007049"/>
    </source>
</evidence>
<feature type="transmembrane region" description="Helical" evidence="6">
    <location>
        <begin position="640"/>
        <end position="663"/>
    </location>
</feature>
<organism evidence="8 9">
    <name type="scientific">Potamilus streckersoni</name>
    <dbReference type="NCBI Taxonomy" id="2493646"/>
    <lineage>
        <taxon>Eukaryota</taxon>
        <taxon>Metazoa</taxon>
        <taxon>Spiralia</taxon>
        <taxon>Lophotrochozoa</taxon>
        <taxon>Mollusca</taxon>
        <taxon>Bivalvia</taxon>
        <taxon>Autobranchia</taxon>
        <taxon>Heteroconchia</taxon>
        <taxon>Palaeoheterodonta</taxon>
        <taxon>Unionida</taxon>
        <taxon>Unionoidea</taxon>
        <taxon>Unionidae</taxon>
        <taxon>Ambleminae</taxon>
        <taxon>Lampsilini</taxon>
        <taxon>Potamilus</taxon>
    </lineage>
</organism>
<dbReference type="Pfam" id="PF07995">
    <property type="entry name" value="GSDH"/>
    <property type="match status" value="1"/>
</dbReference>
<dbReference type="GO" id="GO:0005384">
    <property type="term" value="F:manganese ion transmembrane transporter activity"/>
    <property type="evidence" value="ECO:0007669"/>
    <property type="project" value="InterPro"/>
</dbReference>
<accession>A0AAE0RZN7</accession>
<dbReference type="GO" id="GO:0030026">
    <property type="term" value="P:intracellular manganese ion homeostasis"/>
    <property type="evidence" value="ECO:0007669"/>
    <property type="project" value="InterPro"/>
</dbReference>
<dbReference type="Proteomes" id="UP001195483">
    <property type="component" value="Unassembled WGS sequence"/>
</dbReference>
<dbReference type="Gene3D" id="2.120.10.30">
    <property type="entry name" value="TolB, C-terminal domain"/>
    <property type="match status" value="1"/>
</dbReference>
<evidence type="ECO:0000256" key="1">
    <source>
        <dbReference type="ARBA" id="ARBA00004127"/>
    </source>
</evidence>
<dbReference type="GO" id="GO:0012505">
    <property type="term" value="C:endomembrane system"/>
    <property type="evidence" value="ECO:0007669"/>
    <property type="project" value="UniProtKB-SubCell"/>
</dbReference>
<evidence type="ECO:0000256" key="4">
    <source>
        <dbReference type="ARBA" id="ARBA00022989"/>
    </source>
</evidence>
<evidence type="ECO:0000256" key="3">
    <source>
        <dbReference type="ARBA" id="ARBA00022692"/>
    </source>
</evidence>
<gene>
    <name evidence="8" type="ORF">CHS0354_024120</name>
</gene>
<feature type="transmembrane region" description="Helical" evidence="6">
    <location>
        <begin position="613"/>
        <end position="634"/>
    </location>
</feature>
<dbReference type="PANTHER" id="PTHR19328">
    <property type="entry name" value="HEDGEHOG-INTERACTING PROTEIN"/>
    <property type="match status" value="1"/>
</dbReference>
<evidence type="ECO:0000259" key="7">
    <source>
        <dbReference type="Pfam" id="PF07995"/>
    </source>
</evidence>
<comment type="caution">
    <text evidence="8">The sequence shown here is derived from an EMBL/GenBank/DDBJ whole genome shotgun (WGS) entry which is preliminary data.</text>
</comment>
<feature type="transmembrane region" description="Helical" evidence="6">
    <location>
        <begin position="675"/>
        <end position="696"/>
    </location>
</feature>
<dbReference type="InterPro" id="IPR012938">
    <property type="entry name" value="Glc/Sorbosone_DH"/>
</dbReference>
<reference evidence="8" key="3">
    <citation type="submission" date="2023-05" db="EMBL/GenBank/DDBJ databases">
        <authorList>
            <person name="Smith C.H."/>
        </authorList>
    </citation>
    <scope>NUCLEOTIDE SEQUENCE</scope>
    <source>
        <strain evidence="8">CHS0354</strain>
        <tissue evidence="8">Mantle</tissue>
    </source>
</reference>
<dbReference type="CDD" id="cd02433">
    <property type="entry name" value="Nodulin-21_like_2"/>
    <property type="match status" value="1"/>
</dbReference>
<dbReference type="SUPFAM" id="SSF50952">
    <property type="entry name" value="Soluble quinoprotein glucose dehydrogenase"/>
    <property type="match status" value="1"/>
</dbReference>
<keyword evidence="9" id="KW-1185">Reference proteome</keyword>
<comment type="subcellular location">
    <subcellularLocation>
        <location evidence="1">Endomembrane system</location>
        <topology evidence="1">Multi-pass membrane protein</topology>
    </subcellularLocation>
</comment>
<keyword evidence="4 6" id="KW-1133">Transmembrane helix</keyword>
<dbReference type="InterPro" id="IPR008217">
    <property type="entry name" value="Ccc1_fam"/>
</dbReference>
<dbReference type="AlphaFoldDB" id="A0AAE0RZN7"/>
<reference evidence="8" key="2">
    <citation type="journal article" date="2021" name="Genome Biol. Evol.">
        <title>Developing a high-quality reference genome for a parasitic bivalve with doubly uniparental inheritance (Bivalvia: Unionida).</title>
        <authorList>
            <person name="Smith C.H."/>
        </authorList>
    </citation>
    <scope>NUCLEOTIDE SEQUENCE</scope>
    <source>
        <strain evidence="8">CHS0354</strain>
        <tissue evidence="8">Mantle</tissue>
    </source>
</reference>
<dbReference type="InterPro" id="IPR011041">
    <property type="entry name" value="Quinoprot_gluc/sorb_DH_b-prop"/>
</dbReference>
<comment type="similarity">
    <text evidence="2">Belongs to the CCC1 family.</text>
</comment>
<dbReference type="Pfam" id="PF01988">
    <property type="entry name" value="VIT1"/>
    <property type="match status" value="1"/>
</dbReference>
<dbReference type="PANTHER" id="PTHR19328:SF75">
    <property type="entry name" value="ALDOSE SUGAR DEHYDROGENASE YLII"/>
    <property type="match status" value="1"/>
</dbReference>
<evidence type="ECO:0000313" key="8">
    <source>
        <dbReference type="EMBL" id="KAK3582566.1"/>
    </source>
</evidence>
<keyword evidence="5 6" id="KW-0472">Membrane</keyword>
<dbReference type="EMBL" id="JAEAOA010001427">
    <property type="protein sequence ID" value="KAK3582566.1"/>
    <property type="molecule type" value="Genomic_DNA"/>
</dbReference>
<protein>
    <recommendedName>
        <fullName evidence="7">Glucose/Sorbosone dehydrogenase domain-containing protein</fullName>
    </recommendedName>
</protein>
<feature type="domain" description="Glucose/Sorbosone dehydrogenase" evidence="7">
    <location>
        <begin position="19"/>
        <end position="353"/>
    </location>
</feature>
<evidence type="ECO:0000256" key="6">
    <source>
        <dbReference type="SAM" id="Phobius"/>
    </source>
</evidence>
<proteinExistence type="inferred from homology"/>
<evidence type="ECO:0000256" key="5">
    <source>
        <dbReference type="ARBA" id="ARBA00023136"/>
    </source>
</evidence>
<reference evidence="8" key="1">
    <citation type="journal article" date="2021" name="Genome Biol. Evol.">
        <title>A High-Quality Reference Genome for a Parasitic Bivalve with Doubly Uniparental Inheritance (Bivalvia: Unionida).</title>
        <authorList>
            <person name="Smith C.H."/>
        </authorList>
    </citation>
    <scope>NUCLEOTIDE SEQUENCE</scope>
    <source>
        <strain evidence="8">CHS0354</strain>
    </source>
</reference>
<keyword evidence="3 6" id="KW-0812">Transmembrane</keyword>
<evidence type="ECO:0000313" key="9">
    <source>
        <dbReference type="Proteomes" id="UP001195483"/>
    </source>
</evidence>